<evidence type="ECO:0000313" key="2">
    <source>
        <dbReference type="EMBL" id="SIS96625.1"/>
    </source>
</evidence>
<dbReference type="PANTHER" id="PTHR37814:SF1">
    <property type="entry name" value="MEMBRANE PROTEIN"/>
    <property type="match status" value="1"/>
</dbReference>
<feature type="transmembrane region" description="Helical" evidence="1">
    <location>
        <begin position="299"/>
        <end position="317"/>
    </location>
</feature>
<dbReference type="RefSeq" id="WP_076347660.1">
    <property type="nucleotide sequence ID" value="NZ_FTOO01000008.1"/>
</dbReference>
<feature type="transmembrane region" description="Helical" evidence="1">
    <location>
        <begin position="323"/>
        <end position="341"/>
    </location>
</feature>
<feature type="transmembrane region" description="Helical" evidence="1">
    <location>
        <begin position="219"/>
        <end position="243"/>
    </location>
</feature>
<feature type="transmembrane region" description="Helical" evidence="1">
    <location>
        <begin position="36"/>
        <end position="56"/>
    </location>
</feature>
<dbReference type="PANTHER" id="PTHR37814">
    <property type="entry name" value="CONSERVED MEMBRANE PROTEIN"/>
    <property type="match status" value="1"/>
</dbReference>
<dbReference type="Proteomes" id="UP000186156">
    <property type="component" value="Unassembled WGS sequence"/>
</dbReference>
<dbReference type="STRING" id="252246.SAMN05421799_10856"/>
<evidence type="ECO:0000256" key="1">
    <source>
        <dbReference type="SAM" id="Phobius"/>
    </source>
</evidence>
<keyword evidence="1" id="KW-0472">Membrane</keyword>
<evidence type="ECO:0000313" key="3">
    <source>
        <dbReference type="Proteomes" id="UP000186156"/>
    </source>
</evidence>
<feature type="transmembrane region" description="Helical" evidence="1">
    <location>
        <begin position="143"/>
        <end position="162"/>
    </location>
</feature>
<feature type="transmembrane region" description="Helical" evidence="1">
    <location>
        <begin position="115"/>
        <end position="136"/>
    </location>
</feature>
<accession>A0A1N7NE38</accession>
<sequence length="349" mass="37141">MKSVKLALQIAAVYIGTIVGAGFASGQEVYQFFGQYGRWSAVGICAATCLFAWWGYHLLALGANWSAASFRDVTASALPRWLARGVDVMIIAMLLGTTTAMLAGTGALFREQLHAPYALGVICAMAVASITTAFGVRGLMGANALIVPLLCLFALGLALATLADPAKRWAVFHPHAAHPSVFAALLSAILYAAMNVGLSMGVLVPLGGKLNQERRALRLGAAFGALGLGALLAALTATLFAHAPEAYTYAVPMGRIAALYPRGVTLLFIALLFGEIYSTLVGNLYSLIGERTVTKRRRFGYAALLLLACALFTPFGFRAIVQYGYTAFGWIALWLLVLLTLSRRTLKTR</sequence>
<proteinExistence type="predicted"/>
<gene>
    <name evidence="2" type="ORF">SAMN05421799_10856</name>
</gene>
<organism evidence="2 3">
    <name type="scientific">Alicyclobacillus vulcanalis</name>
    <dbReference type="NCBI Taxonomy" id="252246"/>
    <lineage>
        <taxon>Bacteria</taxon>
        <taxon>Bacillati</taxon>
        <taxon>Bacillota</taxon>
        <taxon>Bacilli</taxon>
        <taxon>Bacillales</taxon>
        <taxon>Alicyclobacillaceae</taxon>
        <taxon>Alicyclobacillus</taxon>
    </lineage>
</organism>
<keyword evidence="1" id="KW-0812">Transmembrane</keyword>
<keyword evidence="1" id="KW-1133">Transmembrane helix</keyword>
<name>A0A1N7NE38_9BACL</name>
<dbReference type="EMBL" id="FTOO01000008">
    <property type="protein sequence ID" value="SIS96625.1"/>
    <property type="molecule type" value="Genomic_DNA"/>
</dbReference>
<protein>
    <submittedName>
        <fullName evidence="2">Uncharacterized membrane protein YkvI</fullName>
    </submittedName>
</protein>
<feature type="transmembrane region" description="Helical" evidence="1">
    <location>
        <begin position="88"/>
        <end position="109"/>
    </location>
</feature>
<reference evidence="3" key="1">
    <citation type="submission" date="2017-01" db="EMBL/GenBank/DDBJ databases">
        <authorList>
            <person name="Varghese N."/>
            <person name="Submissions S."/>
        </authorList>
    </citation>
    <scope>NUCLEOTIDE SEQUENCE [LARGE SCALE GENOMIC DNA]</scope>
    <source>
        <strain evidence="3">DSM 16176</strain>
    </source>
</reference>
<feature type="transmembrane region" description="Helical" evidence="1">
    <location>
        <begin position="263"/>
        <end position="287"/>
    </location>
</feature>
<feature type="transmembrane region" description="Helical" evidence="1">
    <location>
        <begin position="182"/>
        <end position="207"/>
    </location>
</feature>
<dbReference type="InterPro" id="IPR038728">
    <property type="entry name" value="YkvI-like"/>
</dbReference>
<keyword evidence="3" id="KW-1185">Reference proteome</keyword>
<dbReference type="OrthoDB" id="4424890at2"/>
<dbReference type="AlphaFoldDB" id="A0A1N7NE38"/>